<dbReference type="eggNOG" id="ENOG5032Y4Y">
    <property type="taxonomic scope" value="Bacteria"/>
</dbReference>
<dbReference type="STRING" id="555778.Hneap_0129"/>
<feature type="signal peptide" evidence="1">
    <location>
        <begin position="1"/>
        <end position="24"/>
    </location>
</feature>
<evidence type="ECO:0000313" key="2">
    <source>
        <dbReference type="EMBL" id="ACX94993.1"/>
    </source>
</evidence>
<evidence type="ECO:0000313" key="3">
    <source>
        <dbReference type="Proteomes" id="UP000009102"/>
    </source>
</evidence>
<organism evidence="2 3">
    <name type="scientific">Halothiobacillus neapolitanus (strain ATCC 23641 / DSM 15147 / CIP 104769 / NCIMB 8539 / c2)</name>
    <name type="common">Thiobacillus neapolitanus</name>
    <dbReference type="NCBI Taxonomy" id="555778"/>
    <lineage>
        <taxon>Bacteria</taxon>
        <taxon>Pseudomonadati</taxon>
        <taxon>Pseudomonadota</taxon>
        <taxon>Gammaproteobacteria</taxon>
        <taxon>Chromatiales</taxon>
        <taxon>Halothiobacillaceae</taxon>
        <taxon>Halothiobacillus</taxon>
    </lineage>
</organism>
<evidence type="ECO:0000256" key="1">
    <source>
        <dbReference type="SAM" id="SignalP"/>
    </source>
</evidence>
<dbReference type="KEGG" id="hna:Hneap_0129"/>
<feature type="chain" id="PRO_5003010717" evidence="1">
    <location>
        <begin position="25"/>
        <end position="169"/>
    </location>
</feature>
<reference evidence="2 3" key="1">
    <citation type="submission" date="2009-10" db="EMBL/GenBank/DDBJ databases">
        <title>Complete sequence of Halothiobacillus neapolitanus c2.</title>
        <authorList>
            <consortium name="US DOE Joint Genome Institute"/>
            <person name="Lucas S."/>
            <person name="Copeland A."/>
            <person name="Lapidus A."/>
            <person name="Glavina del Rio T."/>
            <person name="Tice H."/>
            <person name="Bruce D."/>
            <person name="Goodwin L."/>
            <person name="Pitluck S."/>
            <person name="Davenport K."/>
            <person name="Brettin T."/>
            <person name="Detter J.C."/>
            <person name="Han C."/>
            <person name="Tapia R."/>
            <person name="Larimer F."/>
            <person name="Land M."/>
            <person name="Hauser L."/>
            <person name="Kyrpides N."/>
            <person name="Mikhailova N."/>
            <person name="Kerfeld C."/>
            <person name="Cannon G."/>
            <person name="Heinhort S."/>
        </authorList>
    </citation>
    <scope>NUCLEOTIDE SEQUENCE [LARGE SCALE GENOMIC DNA]</scope>
    <source>
        <strain evidence="3">ATCC 23641 / c2</strain>
    </source>
</reference>
<gene>
    <name evidence="2" type="ordered locus">Hneap_0129</name>
</gene>
<protein>
    <submittedName>
        <fullName evidence="2">Uncharacterized protein</fullName>
    </submittedName>
</protein>
<proteinExistence type="predicted"/>
<keyword evidence="1" id="KW-0732">Signal</keyword>
<dbReference type="OrthoDB" id="581967at2"/>
<dbReference type="EMBL" id="CP001801">
    <property type="protein sequence ID" value="ACX94993.1"/>
    <property type="molecule type" value="Genomic_DNA"/>
</dbReference>
<accession>D0KWJ6</accession>
<dbReference type="AlphaFoldDB" id="D0KWJ6"/>
<dbReference type="Proteomes" id="UP000009102">
    <property type="component" value="Chromosome"/>
</dbReference>
<name>D0KWJ6_HALNC</name>
<dbReference type="HOGENOM" id="CLU_139559_0_0_6"/>
<sequence>MTIKATCNAALLLIAAGFTPSVFAVECRVVERIGNHFKDHILTDIRGLAVGEYEVSPRKNLIVHSVDDIRFTGCRAVVKATIEVERKVRRDAKGNARIAGDIDPDSVKLVDPSVGKWEFCFTKEPRIEKMKLSNTAGIGERQYKKIANRVWPRERCYTFIVPKDEERPR</sequence>
<keyword evidence="3" id="KW-1185">Reference proteome</keyword>
<dbReference type="RefSeq" id="WP_012823029.1">
    <property type="nucleotide sequence ID" value="NC_013422.1"/>
</dbReference>